<dbReference type="Proteomes" id="UP000293519">
    <property type="component" value="Unassembled WGS sequence"/>
</dbReference>
<gene>
    <name evidence="5" type="ORF">EV141_0922</name>
</gene>
<dbReference type="InterPro" id="IPR027417">
    <property type="entry name" value="P-loop_NTPase"/>
</dbReference>
<feature type="domain" description="AAA+ ATPase" evidence="4">
    <location>
        <begin position="245"/>
        <end position="373"/>
    </location>
</feature>
<dbReference type="GO" id="GO:0016887">
    <property type="term" value="F:ATP hydrolysis activity"/>
    <property type="evidence" value="ECO:0007669"/>
    <property type="project" value="InterPro"/>
</dbReference>
<name>A0A4V2EXJ3_9MICO</name>
<evidence type="ECO:0000256" key="3">
    <source>
        <dbReference type="ARBA" id="ARBA00022840"/>
    </source>
</evidence>
<dbReference type="SUPFAM" id="SSF52540">
    <property type="entry name" value="P-loop containing nucleoside triphosphate hydrolases"/>
    <property type="match status" value="1"/>
</dbReference>
<evidence type="ECO:0000256" key="2">
    <source>
        <dbReference type="ARBA" id="ARBA00022741"/>
    </source>
</evidence>
<dbReference type="SMART" id="SM00382">
    <property type="entry name" value="AAA"/>
    <property type="match status" value="1"/>
</dbReference>
<dbReference type="Gene3D" id="3.40.50.300">
    <property type="entry name" value="P-loop containing nucleotide triphosphate hydrolases"/>
    <property type="match status" value="1"/>
</dbReference>
<dbReference type="EMBL" id="SGWW01000001">
    <property type="protein sequence ID" value="RZS59690.1"/>
    <property type="molecule type" value="Genomic_DNA"/>
</dbReference>
<dbReference type="OrthoDB" id="9809379at2"/>
<dbReference type="InterPro" id="IPR003593">
    <property type="entry name" value="AAA+_ATPase"/>
</dbReference>
<organism evidence="5 6">
    <name type="scientific">Microcella putealis</name>
    <dbReference type="NCBI Taxonomy" id="337005"/>
    <lineage>
        <taxon>Bacteria</taxon>
        <taxon>Bacillati</taxon>
        <taxon>Actinomycetota</taxon>
        <taxon>Actinomycetes</taxon>
        <taxon>Micrococcales</taxon>
        <taxon>Microbacteriaceae</taxon>
        <taxon>Microcella</taxon>
    </lineage>
</organism>
<proteinExistence type="inferred from homology"/>
<dbReference type="GO" id="GO:0005524">
    <property type="term" value="F:ATP binding"/>
    <property type="evidence" value="ECO:0007669"/>
    <property type="project" value="UniProtKB-KW"/>
</dbReference>
<dbReference type="InterPro" id="IPR003959">
    <property type="entry name" value="ATPase_AAA_core"/>
</dbReference>
<keyword evidence="6" id="KW-1185">Reference proteome</keyword>
<keyword evidence="2" id="KW-0547">Nucleotide-binding</keyword>
<accession>A0A4V2EXJ3</accession>
<comment type="similarity">
    <text evidence="1">Belongs to the AAA ATPase family.</text>
</comment>
<evidence type="ECO:0000313" key="5">
    <source>
        <dbReference type="EMBL" id="RZS59690.1"/>
    </source>
</evidence>
<evidence type="ECO:0000259" key="4">
    <source>
        <dbReference type="SMART" id="SM00382"/>
    </source>
</evidence>
<comment type="caution">
    <text evidence="5">The sequence shown here is derived from an EMBL/GenBank/DDBJ whole genome shotgun (WGS) entry which is preliminary data.</text>
</comment>
<evidence type="ECO:0000313" key="6">
    <source>
        <dbReference type="Proteomes" id="UP000293519"/>
    </source>
</evidence>
<protein>
    <submittedName>
        <fullName evidence="5">ATPase family protein associated with various cellular activities (AAA)</fullName>
    </submittedName>
</protein>
<dbReference type="CDD" id="cd19481">
    <property type="entry name" value="RecA-like_protease"/>
    <property type="match status" value="1"/>
</dbReference>
<dbReference type="InterPro" id="IPR050221">
    <property type="entry name" value="26S_Proteasome_ATPase"/>
</dbReference>
<dbReference type="AlphaFoldDB" id="A0A4V2EXJ3"/>
<dbReference type="Gene3D" id="1.10.8.60">
    <property type="match status" value="1"/>
</dbReference>
<keyword evidence="3" id="KW-0067">ATP-binding</keyword>
<reference evidence="5 6" key="1">
    <citation type="journal article" date="2015" name="Stand. Genomic Sci.">
        <title>Genomic Encyclopedia of Bacterial and Archaeal Type Strains, Phase III: the genomes of soil and plant-associated and newly described type strains.</title>
        <authorList>
            <person name="Whitman W.B."/>
            <person name="Woyke T."/>
            <person name="Klenk H.P."/>
            <person name="Zhou Y."/>
            <person name="Lilburn T.G."/>
            <person name="Beck B.J."/>
            <person name="De Vos P."/>
            <person name="Vandamme P."/>
            <person name="Eisen J.A."/>
            <person name="Garrity G."/>
            <person name="Hugenholtz P."/>
            <person name="Kyrpides N.C."/>
        </authorList>
    </citation>
    <scope>NUCLEOTIDE SEQUENCE [LARGE SCALE GENOMIC DNA]</scope>
    <source>
        <strain evidence="5 6">CV2</strain>
    </source>
</reference>
<dbReference type="Pfam" id="PF00004">
    <property type="entry name" value="AAA"/>
    <property type="match status" value="1"/>
</dbReference>
<dbReference type="RefSeq" id="WP_130484747.1">
    <property type="nucleotide sequence ID" value="NZ_SGWW01000001.1"/>
</dbReference>
<sequence length="456" mass="48187">MTDDDDLQFARLFQRFIERNAQLAYEGGASVTPLGERVGEYLAADVSTLSAVEEDIPTHRLADLEAAIEHLDPEAQLLGVGGGQSKYFERFPDLLTHAHQRFAPGQVDYTVVADGPGSTRTAVAFGLRLITVDGQSVAALQRGADPQRGIPTARLEVIAREPEIATAVIARIRHEMDARSTLRGHVLTMQPSAENYGQATAQFRERPAVDPASIVLPEGVLDRVRQHVLGVREHATTLTAQGAHLKRGILLYGPPGTGKTLTVSHLVGAAEGVTCILLTGPSIAFVTEAAALARALQPSLVVLEDVDLIAHDRDMHTGGSQPLLFAVLDALEGLDGDADIAFVLTTNRVEVLEEALAQRPGRVDLAVELPRPSAAERQQLFALAGRGAPFSAEAIAEVAARAEGVTGSFAKELVRRALLTAAVAGRNATDADLAAALDALLSEAESLSASMLGGFG</sequence>
<dbReference type="PANTHER" id="PTHR23073">
    <property type="entry name" value="26S PROTEASOME REGULATORY SUBUNIT"/>
    <property type="match status" value="1"/>
</dbReference>
<evidence type="ECO:0000256" key="1">
    <source>
        <dbReference type="ARBA" id="ARBA00006914"/>
    </source>
</evidence>